<feature type="compositionally biased region" description="Basic and acidic residues" evidence="1">
    <location>
        <begin position="26"/>
        <end position="39"/>
    </location>
</feature>
<dbReference type="Proteomes" id="UP000326924">
    <property type="component" value="Unassembled WGS sequence"/>
</dbReference>
<reference evidence="2 3" key="1">
    <citation type="submission" date="2019-09" db="EMBL/GenBank/DDBJ databases">
        <title>Draft genome of the ectomycorrhizal ascomycete Sphaerosporella brunnea.</title>
        <authorList>
            <consortium name="DOE Joint Genome Institute"/>
            <person name="Benucci G.M."/>
            <person name="Marozzi G."/>
            <person name="Antonielli L."/>
            <person name="Sanchez S."/>
            <person name="Marco P."/>
            <person name="Wang X."/>
            <person name="Falini L.B."/>
            <person name="Barry K."/>
            <person name="Haridas S."/>
            <person name="Lipzen A."/>
            <person name="Labutti K."/>
            <person name="Grigoriev I.V."/>
            <person name="Murat C."/>
            <person name="Martin F."/>
            <person name="Albertini E."/>
            <person name="Donnini D."/>
            <person name="Bonito G."/>
        </authorList>
    </citation>
    <scope>NUCLEOTIDE SEQUENCE [LARGE SCALE GENOMIC DNA]</scope>
    <source>
        <strain evidence="2 3">Sb_GMNB300</strain>
    </source>
</reference>
<comment type="caution">
    <text evidence="2">The sequence shown here is derived from an EMBL/GenBank/DDBJ whole genome shotgun (WGS) entry which is preliminary data.</text>
</comment>
<dbReference type="AlphaFoldDB" id="A0A5J5EH46"/>
<sequence>MCHSYLNHLRLQRLTSDQGTPHFAPKIRESAFSPDHDPPRPPARVKSLAHSARPQFAVIFQLAVHARAPLICQSPDPCWPLIVRGTELRSYCYRLYCSDLTVRSRRISPATRDRQDSLFARPTATAASPPISANSDAPWPRGLRHLRQRSDRHEHRCREELVKAAIRRLQEAPASPGERVHHYHRHASAQPGHSRQRNARLATVISRRPPRSLAGYQPPRAASAPEWYRGLCILSLLAHSHPGPG</sequence>
<evidence type="ECO:0000256" key="1">
    <source>
        <dbReference type="SAM" id="MobiDB-lite"/>
    </source>
</evidence>
<feature type="region of interest" description="Disordered" evidence="1">
    <location>
        <begin position="18"/>
        <end position="45"/>
    </location>
</feature>
<keyword evidence="3" id="KW-1185">Reference proteome</keyword>
<evidence type="ECO:0000313" key="3">
    <source>
        <dbReference type="Proteomes" id="UP000326924"/>
    </source>
</evidence>
<feature type="compositionally biased region" description="Low complexity" evidence="1">
    <location>
        <begin position="120"/>
        <end position="135"/>
    </location>
</feature>
<protein>
    <submittedName>
        <fullName evidence="2">Uncharacterized protein</fullName>
    </submittedName>
</protein>
<gene>
    <name evidence="2" type="ORF">FN846DRAFT_1000411</name>
</gene>
<organism evidence="2 3">
    <name type="scientific">Sphaerosporella brunnea</name>
    <dbReference type="NCBI Taxonomy" id="1250544"/>
    <lineage>
        <taxon>Eukaryota</taxon>
        <taxon>Fungi</taxon>
        <taxon>Dikarya</taxon>
        <taxon>Ascomycota</taxon>
        <taxon>Pezizomycotina</taxon>
        <taxon>Pezizomycetes</taxon>
        <taxon>Pezizales</taxon>
        <taxon>Pyronemataceae</taxon>
        <taxon>Sphaerosporella</taxon>
    </lineage>
</organism>
<dbReference type="EMBL" id="VXIS01000340">
    <property type="protein sequence ID" value="KAA8894427.1"/>
    <property type="molecule type" value="Genomic_DNA"/>
</dbReference>
<evidence type="ECO:0000313" key="2">
    <source>
        <dbReference type="EMBL" id="KAA8894427.1"/>
    </source>
</evidence>
<name>A0A5J5EH46_9PEZI</name>
<dbReference type="InParanoid" id="A0A5J5EH46"/>
<feature type="region of interest" description="Disordered" evidence="1">
    <location>
        <begin position="109"/>
        <end position="141"/>
    </location>
</feature>
<feature type="region of interest" description="Disordered" evidence="1">
    <location>
        <begin position="173"/>
        <end position="198"/>
    </location>
</feature>
<accession>A0A5J5EH46</accession>
<proteinExistence type="predicted"/>